<dbReference type="InterPro" id="IPR050277">
    <property type="entry name" value="Sodium:Solute_Symporter"/>
</dbReference>
<feature type="transmembrane region" description="Helical" evidence="14">
    <location>
        <begin position="245"/>
        <end position="262"/>
    </location>
</feature>
<evidence type="ECO:0000256" key="7">
    <source>
        <dbReference type="ARBA" id="ARBA00022989"/>
    </source>
</evidence>
<organism evidence="15 16">
    <name type="scientific">Acetivibrio mesophilus</name>
    <dbReference type="NCBI Taxonomy" id="2487273"/>
    <lineage>
        <taxon>Bacteria</taxon>
        <taxon>Bacillati</taxon>
        <taxon>Bacillota</taxon>
        <taxon>Clostridia</taxon>
        <taxon>Eubacteriales</taxon>
        <taxon>Oscillospiraceae</taxon>
        <taxon>Acetivibrio</taxon>
    </lineage>
</organism>
<evidence type="ECO:0000256" key="8">
    <source>
        <dbReference type="ARBA" id="ARBA00023053"/>
    </source>
</evidence>
<evidence type="ECO:0000256" key="1">
    <source>
        <dbReference type="ARBA" id="ARBA00004651"/>
    </source>
</evidence>
<dbReference type="OrthoDB" id="9810181at2"/>
<dbReference type="AlphaFoldDB" id="A0A4V1K2G0"/>
<dbReference type="Gene3D" id="1.20.1730.10">
    <property type="entry name" value="Sodium/glucose cotransporter"/>
    <property type="match status" value="1"/>
</dbReference>
<evidence type="ECO:0000313" key="16">
    <source>
        <dbReference type="Proteomes" id="UP000289166"/>
    </source>
</evidence>
<evidence type="ECO:0000256" key="10">
    <source>
        <dbReference type="ARBA" id="ARBA00023136"/>
    </source>
</evidence>
<keyword evidence="4" id="KW-1003">Cell membrane</keyword>
<sequence>MFMKFLFLAIFVAIMVGVGIYSKKKVNNEQDFLLGGRAMGPWISAFAYGTTYFSAVIFIGYAGKNGWNFGISTVWIGIGNAVLGCLLSWLILAKRTRKMTHDLNVSTMPEFFEKRYDSKGMKIVASIIIFVFLVPYSASVYQGLSYLIEKTLAEPLAATIGITISFEAIMLVMAALTGIYLLLGGYVATAINDLIQGIIMIIGIVLMIAFVVNHENVGGLTEGISRLSQIPEVGEGLVKPFGPQPLNLLSMIILTSLGTWGLPQMIHKFYAVKDDDAIKKGTVVATIFAILISGGAYFIGSFGRLFVSLDEIGGDLDRVVPTMLESALPDYLMGIVIILVLSASMSTLSSLVLVSSSAISMDLIKGVFFPKMKSEKVMFLMRVLCALFVAFSFIVAVIPSSILTLMSLSWGAVAGSFLAPFLYGLYWKGTTKVGAWSGMIVGFLCAVGGSMIFGMKNTPNVGAAAMIISLIVVPVVSLFTAKLPKAHINMIYGDKDEKQKLAS</sequence>
<comment type="caution">
    <text evidence="15">The sequence shown here is derived from an EMBL/GenBank/DDBJ whole genome shotgun (WGS) entry which is preliminary data.</text>
</comment>
<feature type="transmembrane region" description="Helical" evidence="14">
    <location>
        <begin position="156"/>
        <end position="182"/>
    </location>
</feature>
<reference evidence="16" key="1">
    <citation type="submission" date="2018-11" db="EMBL/GenBank/DDBJ databases">
        <title>Genome sequencing of a novel mesophilic and cellulolytic organism within the genus Hungateiclostridium.</title>
        <authorList>
            <person name="Rettenmaier R."/>
            <person name="Liebl W."/>
            <person name="Zverlov V."/>
        </authorList>
    </citation>
    <scope>NUCLEOTIDE SEQUENCE [LARGE SCALE GENOMIC DNA]</scope>
    <source>
        <strain evidence="16">N2K1</strain>
    </source>
</reference>
<feature type="transmembrane region" description="Helical" evidence="14">
    <location>
        <begin position="408"/>
        <end position="426"/>
    </location>
</feature>
<feature type="transmembrane region" description="Helical" evidence="14">
    <location>
        <begin position="6"/>
        <end position="22"/>
    </location>
</feature>
<comment type="similarity">
    <text evidence="2 13">Belongs to the sodium:solute symporter (SSF) (TC 2.A.21) family.</text>
</comment>
<name>A0A4V1K2G0_9FIRM</name>
<evidence type="ECO:0000256" key="14">
    <source>
        <dbReference type="SAM" id="Phobius"/>
    </source>
</evidence>
<keyword evidence="9" id="KW-0406">Ion transport</keyword>
<dbReference type="GO" id="GO:0005886">
    <property type="term" value="C:plasma membrane"/>
    <property type="evidence" value="ECO:0007669"/>
    <property type="project" value="UniProtKB-SubCell"/>
</dbReference>
<dbReference type="PANTHER" id="PTHR48086">
    <property type="entry name" value="SODIUM/PROLINE SYMPORTER-RELATED"/>
    <property type="match status" value="1"/>
</dbReference>
<keyword evidence="11" id="KW-0739">Sodium transport</keyword>
<keyword evidence="7 14" id="KW-1133">Transmembrane helix</keyword>
<feature type="transmembrane region" description="Helical" evidence="14">
    <location>
        <begin position="283"/>
        <end position="307"/>
    </location>
</feature>
<evidence type="ECO:0000313" key="15">
    <source>
        <dbReference type="EMBL" id="RXE60159.1"/>
    </source>
</evidence>
<dbReference type="InterPro" id="IPR001734">
    <property type="entry name" value="Na/solute_symporter"/>
</dbReference>
<evidence type="ECO:0000256" key="6">
    <source>
        <dbReference type="ARBA" id="ARBA00022847"/>
    </source>
</evidence>
<keyword evidence="10 14" id="KW-0472">Membrane</keyword>
<dbReference type="EMBL" id="RLII01000002">
    <property type="protein sequence ID" value="RXE60159.1"/>
    <property type="molecule type" value="Genomic_DNA"/>
</dbReference>
<evidence type="ECO:0000256" key="2">
    <source>
        <dbReference type="ARBA" id="ARBA00006434"/>
    </source>
</evidence>
<evidence type="ECO:0000256" key="3">
    <source>
        <dbReference type="ARBA" id="ARBA00022448"/>
    </source>
</evidence>
<dbReference type="RefSeq" id="WP_128705707.1">
    <property type="nucleotide sequence ID" value="NZ_RLII01000002.1"/>
</dbReference>
<keyword evidence="5 14" id="KW-0812">Transmembrane</keyword>
<feature type="transmembrane region" description="Helical" evidence="14">
    <location>
        <begin position="42"/>
        <end position="63"/>
    </location>
</feature>
<dbReference type="PROSITE" id="PS50283">
    <property type="entry name" value="NA_SOLUT_SYMP_3"/>
    <property type="match status" value="1"/>
</dbReference>
<comment type="catalytic activity">
    <reaction evidence="12">
        <text>L-proline(in) + Na(+)(in) = L-proline(out) + Na(+)(out)</text>
        <dbReference type="Rhea" id="RHEA:28967"/>
        <dbReference type="ChEBI" id="CHEBI:29101"/>
        <dbReference type="ChEBI" id="CHEBI:60039"/>
    </reaction>
</comment>
<feature type="transmembrane region" description="Helical" evidence="14">
    <location>
        <begin position="194"/>
        <end position="212"/>
    </location>
</feature>
<evidence type="ECO:0000256" key="13">
    <source>
        <dbReference type="RuleBase" id="RU362091"/>
    </source>
</evidence>
<keyword evidence="16" id="KW-1185">Reference proteome</keyword>
<dbReference type="InterPro" id="IPR038377">
    <property type="entry name" value="Na/Glc_symporter_sf"/>
</dbReference>
<keyword evidence="6" id="KW-0769">Symport</keyword>
<dbReference type="Pfam" id="PF00474">
    <property type="entry name" value="SSF"/>
    <property type="match status" value="1"/>
</dbReference>
<dbReference type="GO" id="GO:0015293">
    <property type="term" value="F:symporter activity"/>
    <property type="evidence" value="ECO:0007669"/>
    <property type="project" value="UniProtKB-KW"/>
</dbReference>
<dbReference type="Proteomes" id="UP000289166">
    <property type="component" value="Unassembled WGS sequence"/>
</dbReference>
<dbReference type="PANTHER" id="PTHR48086:SF3">
    <property type="entry name" value="SODIUM_PROLINE SYMPORTER"/>
    <property type="match status" value="1"/>
</dbReference>
<evidence type="ECO:0000256" key="12">
    <source>
        <dbReference type="ARBA" id="ARBA00033708"/>
    </source>
</evidence>
<evidence type="ECO:0000256" key="11">
    <source>
        <dbReference type="ARBA" id="ARBA00023201"/>
    </source>
</evidence>
<dbReference type="CDD" id="cd10322">
    <property type="entry name" value="SLC5sbd"/>
    <property type="match status" value="1"/>
</dbReference>
<protein>
    <submittedName>
        <fullName evidence="15">Sodium:solute symporter family protein</fullName>
    </submittedName>
</protein>
<comment type="subcellular location">
    <subcellularLocation>
        <location evidence="1">Cell membrane</location>
        <topology evidence="1">Multi-pass membrane protein</topology>
    </subcellularLocation>
</comment>
<keyword evidence="8" id="KW-0915">Sodium</keyword>
<accession>A0A4V1K2G0</accession>
<feature type="transmembrane region" description="Helical" evidence="14">
    <location>
        <begin position="461"/>
        <end position="481"/>
    </location>
</feature>
<evidence type="ECO:0000256" key="4">
    <source>
        <dbReference type="ARBA" id="ARBA00022475"/>
    </source>
</evidence>
<evidence type="ECO:0000256" key="5">
    <source>
        <dbReference type="ARBA" id="ARBA00022692"/>
    </source>
</evidence>
<feature type="transmembrane region" description="Helical" evidence="14">
    <location>
        <begin position="379"/>
        <end position="402"/>
    </location>
</feature>
<feature type="transmembrane region" description="Helical" evidence="14">
    <location>
        <begin position="69"/>
        <end position="92"/>
    </location>
</feature>
<feature type="transmembrane region" description="Helical" evidence="14">
    <location>
        <begin position="123"/>
        <end position="144"/>
    </location>
</feature>
<feature type="transmembrane region" description="Helical" evidence="14">
    <location>
        <begin position="331"/>
        <end position="359"/>
    </location>
</feature>
<proteinExistence type="inferred from homology"/>
<keyword evidence="3" id="KW-0813">Transport</keyword>
<evidence type="ECO:0000256" key="9">
    <source>
        <dbReference type="ARBA" id="ARBA00023065"/>
    </source>
</evidence>
<dbReference type="GO" id="GO:0006814">
    <property type="term" value="P:sodium ion transport"/>
    <property type="evidence" value="ECO:0007669"/>
    <property type="project" value="UniProtKB-KW"/>
</dbReference>
<feature type="transmembrane region" description="Helical" evidence="14">
    <location>
        <begin position="433"/>
        <end position="455"/>
    </location>
</feature>
<gene>
    <name evidence="15" type="ORF">EFD62_02705</name>
</gene>